<dbReference type="EMBL" id="ASHM01082584">
    <property type="protein sequence ID" value="PNX60357.1"/>
    <property type="molecule type" value="Genomic_DNA"/>
</dbReference>
<feature type="non-terminal residue" evidence="1">
    <location>
        <position position="26"/>
    </location>
</feature>
<protein>
    <submittedName>
        <fullName evidence="1">Uncharacterized protein</fullName>
    </submittedName>
</protein>
<name>A0A2K3K236_TRIPR</name>
<accession>A0A2K3K236</accession>
<evidence type="ECO:0000313" key="1">
    <source>
        <dbReference type="EMBL" id="PNX60357.1"/>
    </source>
</evidence>
<gene>
    <name evidence="1" type="ORF">L195_g051886</name>
</gene>
<dbReference type="Proteomes" id="UP000236291">
    <property type="component" value="Unassembled WGS sequence"/>
</dbReference>
<reference evidence="1 2" key="2">
    <citation type="journal article" date="2017" name="Front. Plant Sci.">
        <title>Gene Classification and Mining of Molecular Markers Useful in Red Clover (Trifolium pratense) Breeding.</title>
        <authorList>
            <person name="Istvanek J."/>
            <person name="Dluhosova J."/>
            <person name="Dluhos P."/>
            <person name="Patkova L."/>
            <person name="Nedelnik J."/>
            <person name="Repkova J."/>
        </authorList>
    </citation>
    <scope>NUCLEOTIDE SEQUENCE [LARGE SCALE GENOMIC DNA]</scope>
    <source>
        <strain evidence="2">cv. Tatra</strain>
        <tissue evidence="1">Young leaves</tissue>
    </source>
</reference>
<organism evidence="1 2">
    <name type="scientific">Trifolium pratense</name>
    <name type="common">Red clover</name>
    <dbReference type="NCBI Taxonomy" id="57577"/>
    <lineage>
        <taxon>Eukaryota</taxon>
        <taxon>Viridiplantae</taxon>
        <taxon>Streptophyta</taxon>
        <taxon>Embryophyta</taxon>
        <taxon>Tracheophyta</taxon>
        <taxon>Spermatophyta</taxon>
        <taxon>Magnoliopsida</taxon>
        <taxon>eudicotyledons</taxon>
        <taxon>Gunneridae</taxon>
        <taxon>Pentapetalae</taxon>
        <taxon>rosids</taxon>
        <taxon>fabids</taxon>
        <taxon>Fabales</taxon>
        <taxon>Fabaceae</taxon>
        <taxon>Papilionoideae</taxon>
        <taxon>50 kb inversion clade</taxon>
        <taxon>NPAAA clade</taxon>
        <taxon>Hologalegina</taxon>
        <taxon>IRL clade</taxon>
        <taxon>Trifolieae</taxon>
        <taxon>Trifolium</taxon>
    </lineage>
</organism>
<dbReference type="AlphaFoldDB" id="A0A2K3K236"/>
<sequence>MVAFAVNLDKIMGPEEEAMTSFTLEI</sequence>
<reference evidence="1 2" key="1">
    <citation type="journal article" date="2014" name="Am. J. Bot.">
        <title>Genome assembly and annotation for red clover (Trifolium pratense; Fabaceae).</title>
        <authorList>
            <person name="Istvanek J."/>
            <person name="Jaros M."/>
            <person name="Krenek A."/>
            <person name="Repkova J."/>
        </authorList>
    </citation>
    <scope>NUCLEOTIDE SEQUENCE [LARGE SCALE GENOMIC DNA]</scope>
    <source>
        <strain evidence="2">cv. Tatra</strain>
        <tissue evidence="1">Young leaves</tissue>
    </source>
</reference>
<proteinExistence type="predicted"/>
<comment type="caution">
    <text evidence="1">The sequence shown here is derived from an EMBL/GenBank/DDBJ whole genome shotgun (WGS) entry which is preliminary data.</text>
</comment>
<evidence type="ECO:0000313" key="2">
    <source>
        <dbReference type="Proteomes" id="UP000236291"/>
    </source>
</evidence>